<evidence type="ECO:0000313" key="5">
    <source>
        <dbReference type="Proteomes" id="UP000663891"/>
    </source>
</evidence>
<dbReference type="EMBL" id="CAJOAY010000676">
    <property type="protein sequence ID" value="CAF3714236.1"/>
    <property type="molecule type" value="Genomic_DNA"/>
</dbReference>
<keyword evidence="1" id="KW-0732">Signal</keyword>
<dbReference type="EMBL" id="CAJNON010000096">
    <property type="protein sequence ID" value="CAF0957722.1"/>
    <property type="molecule type" value="Genomic_DNA"/>
</dbReference>
<dbReference type="PANTHER" id="PTHR40469:SF2">
    <property type="entry name" value="GALACTOSE-BINDING DOMAIN-LIKE SUPERFAMILY PROTEIN"/>
    <property type="match status" value="1"/>
</dbReference>
<evidence type="ECO:0000313" key="4">
    <source>
        <dbReference type="EMBL" id="CAF3714236.1"/>
    </source>
</evidence>
<evidence type="ECO:0000256" key="1">
    <source>
        <dbReference type="SAM" id="SignalP"/>
    </source>
</evidence>
<dbReference type="InterPro" id="IPR029010">
    <property type="entry name" value="ThuA-like"/>
</dbReference>
<evidence type="ECO:0000259" key="2">
    <source>
        <dbReference type="Pfam" id="PF06283"/>
    </source>
</evidence>
<dbReference type="Gene3D" id="3.40.50.880">
    <property type="match status" value="1"/>
</dbReference>
<name>A0A814DQH8_9BILA</name>
<dbReference type="PANTHER" id="PTHR40469">
    <property type="entry name" value="SECRETED GLYCOSYL HYDROLASE"/>
    <property type="match status" value="1"/>
</dbReference>
<comment type="caution">
    <text evidence="3">The sequence shown here is derived from an EMBL/GenBank/DDBJ whole genome shotgun (WGS) entry which is preliminary data.</text>
</comment>
<protein>
    <recommendedName>
        <fullName evidence="2">ThuA-like domain-containing protein</fullName>
    </recommendedName>
</protein>
<organism evidence="3 5">
    <name type="scientific">Adineta steineri</name>
    <dbReference type="NCBI Taxonomy" id="433720"/>
    <lineage>
        <taxon>Eukaryota</taxon>
        <taxon>Metazoa</taxon>
        <taxon>Spiralia</taxon>
        <taxon>Gnathifera</taxon>
        <taxon>Rotifera</taxon>
        <taxon>Eurotatoria</taxon>
        <taxon>Bdelloidea</taxon>
        <taxon>Adinetida</taxon>
        <taxon>Adinetidae</taxon>
        <taxon>Adineta</taxon>
    </lineage>
</organism>
<gene>
    <name evidence="4" type="ORF">OKA104_LOCUS13402</name>
    <name evidence="3" type="ORF">VCS650_LOCUS12425</name>
</gene>
<accession>A0A814DQH8</accession>
<dbReference type="Pfam" id="PF06283">
    <property type="entry name" value="ThuA"/>
    <property type="match status" value="1"/>
</dbReference>
<feature type="domain" description="ThuA-like" evidence="2">
    <location>
        <begin position="31"/>
        <end position="243"/>
    </location>
</feature>
<dbReference type="SUPFAM" id="SSF52317">
    <property type="entry name" value="Class I glutamine amidotransferase-like"/>
    <property type="match status" value="1"/>
</dbReference>
<dbReference type="OrthoDB" id="9988769at2759"/>
<proteinExistence type="predicted"/>
<reference evidence="3" key="1">
    <citation type="submission" date="2021-02" db="EMBL/GenBank/DDBJ databases">
        <authorList>
            <person name="Nowell W R."/>
        </authorList>
    </citation>
    <scope>NUCLEOTIDE SEQUENCE</scope>
</reference>
<dbReference type="AlphaFoldDB" id="A0A814DQH8"/>
<dbReference type="Proteomes" id="UP000663891">
    <property type="component" value="Unassembled WGS sequence"/>
</dbReference>
<dbReference type="Proteomes" id="UP000663881">
    <property type="component" value="Unassembled WGS sequence"/>
</dbReference>
<evidence type="ECO:0000313" key="3">
    <source>
        <dbReference type="EMBL" id="CAF0957722.1"/>
    </source>
</evidence>
<feature type="signal peptide" evidence="1">
    <location>
        <begin position="1"/>
        <end position="19"/>
    </location>
</feature>
<feature type="chain" id="PRO_5035600074" description="ThuA-like domain-containing protein" evidence="1">
    <location>
        <begin position="20"/>
        <end position="249"/>
    </location>
</feature>
<sequence>MKYLYLLTIIYLITSSVWSSPVTTTQMQQRKILVFSKTAGYHHQSIAAGNAAIQKLGRENRFDVDLTTNSSLFTDNNLKQYAAVVWLSTTNDVLNSEQKMAFTKYIQAGHGFVGIHSAMDTEYYWPWYNQLLGGYLSSHPARLQNATLNVVDRTHISTKHLPAKWQLNDEWYNYGKTYWNDVHILITIDETSYIGGENGNIHPMSWYREFDGGRSFYTEISHTDVTYQDPMYLQHLLGGIQYAMGIDNN</sequence>
<dbReference type="InterPro" id="IPR029062">
    <property type="entry name" value="Class_I_gatase-like"/>
</dbReference>